<organism evidence="12 13">
    <name type="scientific">Porites evermanni</name>
    <dbReference type="NCBI Taxonomy" id="104178"/>
    <lineage>
        <taxon>Eukaryota</taxon>
        <taxon>Metazoa</taxon>
        <taxon>Cnidaria</taxon>
        <taxon>Anthozoa</taxon>
        <taxon>Hexacorallia</taxon>
        <taxon>Scleractinia</taxon>
        <taxon>Fungiina</taxon>
        <taxon>Poritidae</taxon>
        <taxon>Porites</taxon>
    </lineage>
</organism>
<name>A0ABN8LKL1_9CNID</name>
<feature type="compositionally biased region" description="Basic and acidic residues" evidence="9">
    <location>
        <begin position="386"/>
        <end position="396"/>
    </location>
</feature>
<evidence type="ECO:0000256" key="10">
    <source>
        <dbReference type="SAM" id="Phobius"/>
    </source>
</evidence>
<dbReference type="Gene3D" id="1.20.1070.10">
    <property type="entry name" value="Rhodopsin 7-helix transmembrane proteins"/>
    <property type="match status" value="1"/>
</dbReference>
<dbReference type="InterPro" id="IPR050569">
    <property type="entry name" value="TAAR"/>
</dbReference>
<sequence>MMFSADNLTMNNSTAFDFKPLDARGDDELPVVPVVIILSFLSFGSVLGNSLVVIAILIHPALHSVTYLSIFSLAIADLLAGMVAMPSYILKKFSFGDPMDIIVCDVFRFSYFLTGYASVLSLAVISIERLLAVKTPLRSTTVVTHRRVIMGLLIAWFDALVISSLPFVPWDSSDSYKECNYNPTRWWSIMVIIANVIFPFLVIATCYTYLYLIAKTHIKKILSDRSSLGHGTSKMPKQRNERRATMTIFIVIGVFVASWFPSCFYYFFQKTCPQCFSESFRSKHQSIFNALVKILTFTSSFANPLIYCWRSKHFRNAFRKILSNISRRFAKDYNSNISMEMSRYGGSTFSSEAVNAPRLQMGNAVSPENGIRRKSTGINEHNLHKRTTDLPADHRNNNLTLE</sequence>
<dbReference type="PROSITE" id="PS50262">
    <property type="entry name" value="G_PROTEIN_RECEP_F1_2"/>
    <property type="match status" value="1"/>
</dbReference>
<dbReference type="PANTHER" id="PTHR24249">
    <property type="entry name" value="HISTAMINE RECEPTOR-RELATED G-PROTEIN COUPLED RECEPTOR"/>
    <property type="match status" value="1"/>
</dbReference>
<evidence type="ECO:0000313" key="13">
    <source>
        <dbReference type="Proteomes" id="UP001159427"/>
    </source>
</evidence>
<keyword evidence="8" id="KW-0807">Transducer</keyword>
<feature type="transmembrane region" description="Helical" evidence="10">
    <location>
        <begin position="109"/>
        <end position="127"/>
    </location>
</feature>
<protein>
    <recommendedName>
        <fullName evidence="11">G-protein coupled receptors family 1 profile domain-containing protein</fullName>
    </recommendedName>
</protein>
<dbReference type="PANTHER" id="PTHR24249:SF372">
    <property type="entry name" value="G-PROTEIN COUPLED RECEPTORS FAMILY 1 PROFILE DOMAIN-CONTAINING PROTEIN"/>
    <property type="match status" value="1"/>
</dbReference>
<evidence type="ECO:0000256" key="6">
    <source>
        <dbReference type="ARBA" id="ARBA00023136"/>
    </source>
</evidence>
<keyword evidence="2" id="KW-1003">Cell membrane</keyword>
<dbReference type="CDD" id="cd00637">
    <property type="entry name" value="7tm_classA_rhodopsin-like"/>
    <property type="match status" value="1"/>
</dbReference>
<evidence type="ECO:0000256" key="9">
    <source>
        <dbReference type="SAM" id="MobiDB-lite"/>
    </source>
</evidence>
<keyword evidence="7" id="KW-0675">Receptor</keyword>
<dbReference type="Proteomes" id="UP001159427">
    <property type="component" value="Unassembled WGS sequence"/>
</dbReference>
<comment type="caution">
    <text evidence="12">The sequence shown here is derived from an EMBL/GenBank/DDBJ whole genome shotgun (WGS) entry which is preliminary data.</text>
</comment>
<evidence type="ECO:0000259" key="11">
    <source>
        <dbReference type="PROSITE" id="PS50262"/>
    </source>
</evidence>
<keyword evidence="6 10" id="KW-0472">Membrane</keyword>
<keyword evidence="13" id="KW-1185">Reference proteome</keyword>
<feature type="transmembrane region" description="Helical" evidence="10">
    <location>
        <begin position="148"/>
        <end position="167"/>
    </location>
</feature>
<dbReference type="EMBL" id="CALNXI010000033">
    <property type="protein sequence ID" value="CAH3016042.1"/>
    <property type="molecule type" value="Genomic_DNA"/>
</dbReference>
<feature type="transmembrane region" description="Helical" evidence="10">
    <location>
        <begin position="244"/>
        <end position="267"/>
    </location>
</feature>
<evidence type="ECO:0000256" key="7">
    <source>
        <dbReference type="ARBA" id="ARBA00023170"/>
    </source>
</evidence>
<feature type="transmembrane region" description="Helical" evidence="10">
    <location>
        <begin position="65"/>
        <end position="89"/>
    </location>
</feature>
<evidence type="ECO:0000313" key="12">
    <source>
        <dbReference type="EMBL" id="CAH3016042.1"/>
    </source>
</evidence>
<keyword evidence="5" id="KW-0297">G-protein coupled receptor</keyword>
<evidence type="ECO:0000256" key="8">
    <source>
        <dbReference type="ARBA" id="ARBA00023224"/>
    </source>
</evidence>
<evidence type="ECO:0000256" key="1">
    <source>
        <dbReference type="ARBA" id="ARBA00004651"/>
    </source>
</evidence>
<evidence type="ECO:0000256" key="4">
    <source>
        <dbReference type="ARBA" id="ARBA00022989"/>
    </source>
</evidence>
<dbReference type="SUPFAM" id="SSF81321">
    <property type="entry name" value="Family A G protein-coupled receptor-like"/>
    <property type="match status" value="1"/>
</dbReference>
<feature type="transmembrane region" description="Helical" evidence="10">
    <location>
        <begin position="287"/>
        <end position="309"/>
    </location>
</feature>
<dbReference type="InterPro" id="IPR000276">
    <property type="entry name" value="GPCR_Rhodpsn"/>
</dbReference>
<evidence type="ECO:0000256" key="2">
    <source>
        <dbReference type="ARBA" id="ARBA00022475"/>
    </source>
</evidence>
<dbReference type="SMART" id="SM01381">
    <property type="entry name" value="7TM_GPCR_Srsx"/>
    <property type="match status" value="1"/>
</dbReference>
<proteinExistence type="predicted"/>
<feature type="transmembrane region" description="Helical" evidence="10">
    <location>
        <begin position="187"/>
        <end position="212"/>
    </location>
</feature>
<gene>
    <name evidence="12" type="ORF">PEVE_00024607</name>
</gene>
<keyword evidence="4 10" id="KW-1133">Transmembrane helix</keyword>
<dbReference type="InterPro" id="IPR017452">
    <property type="entry name" value="GPCR_Rhodpsn_7TM"/>
</dbReference>
<feature type="transmembrane region" description="Helical" evidence="10">
    <location>
        <begin position="31"/>
        <end position="58"/>
    </location>
</feature>
<keyword evidence="3 10" id="KW-0812">Transmembrane</keyword>
<comment type="subcellular location">
    <subcellularLocation>
        <location evidence="1">Cell membrane</location>
        <topology evidence="1">Multi-pass membrane protein</topology>
    </subcellularLocation>
</comment>
<dbReference type="Pfam" id="PF00001">
    <property type="entry name" value="7tm_1"/>
    <property type="match status" value="1"/>
</dbReference>
<evidence type="ECO:0000256" key="3">
    <source>
        <dbReference type="ARBA" id="ARBA00022692"/>
    </source>
</evidence>
<reference evidence="12 13" key="1">
    <citation type="submission" date="2022-05" db="EMBL/GenBank/DDBJ databases">
        <authorList>
            <consortium name="Genoscope - CEA"/>
            <person name="William W."/>
        </authorList>
    </citation>
    <scope>NUCLEOTIDE SEQUENCE [LARGE SCALE GENOMIC DNA]</scope>
</reference>
<dbReference type="PRINTS" id="PR00237">
    <property type="entry name" value="GPCRRHODOPSN"/>
</dbReference>
<accession>A0ABN8LKL1</accession>
<feature type="domain" description="G-protein coupled receptors family 1 profile" evidence="11">
    <location>
        <begin position="48"/>
        <end position="307"/>
    </location>
</feature>
<evidence type="ECO:0000256" key="5">
    <source>
        <dbReference type="ARBA" id="ARBA00023040"/>
    </source>
</evidence>
<feature type="region of interest" description="Disordered" evidence="9">
    <location>
        <begin position="363"/>
        <end position="402"/>
    </location>
</feature>